<evidence type="ECO:0000313" key="8">
    <source>
        <dbReference type="EMBL" id="BAC91796.1"/>
    </source>
</evidence>
<feature type="transmembrane region" description="Helical" evidence="7">
    <location>
        <begin position="254"/>
        <end position="272"/>
    </location>
</feature>
<evidence type="ECO:0000256" key="3">
    <source>
        <dbReference type="ARBA" id="ARBA00022475"/>
    </source>
</evidence>
<feature type="transmembrane region" description="Helical" evidence="7">
    <location>
        <begin position="21"/>
        <end position="46"/>
    </location>
</feature>
<dbReference type="PANTHER" id="PTHR30250:SF10">
    <property type="entry name" value="LIPOPOLYSACCHARIDE BIOSYNTHESIS PROTEIN WZXC"/>
    <property type="match status" value="1"/>
</dbReference>
<dbReference type="EMBL" id="BA000045">
    <property type="protein sequence ID" value="BAC91796.1"/>
    <property type="molecule type" value="Genomic_DNA"/>
</dbReference>
<feature type="transmembrane region" description="Helical" evidence="7">
    <location>
        <begin position="293"/>
        <end position="314"/>
    </location>
</feature>
<dbReference type="STRING" id="251221.gene:10761372"/>
<keyword evidence="4 7" id="KW-0812">Transmembrane</keyword>
<evidence type="ECO:0000256" key="1">
    <source>
        <dbReference type="ARBA" id="ARBA00004651"/>
    </source>
</evidence>
<accession>Q7NEM4</accession>
<evidence type="ECO:0000256" key="6">
    <source>
        <dbReference type="ARBA" id="ARBA00023136"/>
    </source>
</evidence>
<dbReference type="Proteomes" id="UP000000557">
    <property type="component" value="Chromosome"/>
</dbReference>
<keyword evidence="3" id="KW-1003">Cell membrane</keyword>
<dbReference type="EnsemblBacteria" id="BAC91796">
    <property type="protein sequence ID" value="BAC91796"/>
    <property type="gene ID" value="BAC91796"/>
</dbReference>
<feature type="transmembrane region" description="Helical" evidence="7">
    <location>
        <begin position="121"/>
        <end position="146"/>
    </location>
</feature>
<dbReference type="Pfam" id="PF13440">
    <property type="entry name" value="Polysacc_synt_3"/>
    <property type="match status" value="1"/>
</dbReference>
<keyword evidence="6 7" id="KW-0472">Membrane</keyword>
<feature type="transmembrane region" description="Helical" evidence="7">
    <location>
        <begin position="450"/>
        <end position="469"/>
    </location>
</feature>
<dbReference type="InterPro" id="IPR050833">
    <property type="entry name" value="Poly_Biosynth_Transport"/>
</dbReference>
<dbReference type="PANTHER" id="PTHR30250">
    <property type="entry name" value="PST FAMILY PREDICTED COLANIC ACID TRANSPORTER"/>
    <property type="match status" value="1"/>
</dbReference>
<dbReference type="KEGG" id="gvi:glr3855"/>
<name>Q7NEM4_GLOVI</name>
<keyword evidence="9" id="KW-1185">Reference proteome</keyword>
<dbReference type="OrthoDB" id="7605542at2"/>
<comment type="subcellular location">
    <subcellularLocation>
        <location evidence="1">Cell membrane</location>
        <topology evidence="1">Multi-pass membrane protein</topology>
    </subcellularLocation>
</comment>
<dbReference type="eggNOG" id="COG2244">
    <property type="taxonomic scope" value="Bacteria"/>
</dbReference>
<feature type="transmembrane region" description="Helical" evidence="7">
    <location>
        <begin position="334"/>
        <end position="352"/>
    </location>
</feature>
<dbReference type="HOGENOM" id="CLU_552935_0_0_3"/>
<feature type="transmembrane region" description="Helical" evidence="7">
    <location>
        <begin position="364"/>
        <end position="383"/>
    </location>
</feature>
<gene>
    <name evidence="8" type="ordered locus">glr3855</name>
</gene>
<reference evidence="8 9" key="1">
    <citation type="journal article" date="2003" name="DNA Res.">
        <title>Complete genome structure of Gloeobacter violaceus PCC 7421, a cyanobacterium that lacks thylakoids.</title>
        <authorList>
            <person name="Nakamura Y."/>
            <person name="Kaneko T."/>
            <person name="Sato S."/>
            <person name="Mimuro M."/>
            <person name="Miyashita H."/>
            <person name="Tsuchiya T."/>
            <person name="Sasamoto S."/>
            <person name="Watanabe A."/>
            <person name="Kawashima K."/>
            <person name="Kishida Y."/>
            <person name="Kiyokawa C."/>
            <person name="Kohara M."/>
            <person name="Matsumoto M."/>
            <person name="Matsuno A."/>
            <person name="Nakazaki N."/>
            <person name="Shimpo S."/>
            <person name="Takeuchi C."/>
            <person name="Yamada M."/>
            <person name="Tabata S."/>
        </authorList>
    </citation>
    <scope>NUCLEOTIDE SEQUENCE [LARGE SCALE GENOMIC DNA]</scope>
    <source>
        <strain evidence="9">ATCC 29082 / PCC 7421</strain>
    </source>
</reference>
<evidence type="ECO:0000256" key="2">
    <source>
        <dbReference type="ARBA" id="ARBA00007430"/>
    </source>
</evidence>
<reference evidence="8 9" key="2">
    <citation type="journal article" date="2003" name="DNA Res.">
        <title>Complete genome structure of Gloeobacter violaceus PCC 7421, a cyanobacterium that lacks thylakoids (supplement).</title>
        <authorList>
            <person name="Nakamura Y."/>
            <person name="Kaneko T."/>
            <person name="Sato S."/>
            <person name="Mimuro M."/>
            <person name="Miyashita H."/>
            <person name="Tsuchiya T."/>
            <person name="Sasamoto S."/>
            <person name="Watanabe A."/>
            <person name="Kawashima K."/>
            <person name="Kishida Y."/>
            <person name="Kiyokawa C."/>
            <person name="Kohara M."/>
            <person name="Matsumoto M."/>
            <person name="Matsuno A."/>
            <person name="Nakazaki N."/>
            <person name="Shimpo S."/>
            <person name="Takeuchi C."/>
            <person name="Yamada M."/>
            <person name="Tabata S."/>
        </authorList>
    </citation>
    <scope>NUCLEOTIDE SEQUENCE [LARGE SCALE GENOMIC DNA]</scope>
    <source>
        <strain evidence="9">ATCC 29082 / PCC 7421</strain>
    </source>
</reference>
<dbReference type="AlphaFoldDB" id="Q7NEM4"/>
<evidence type="ECO:0000256" key="5">
    <source>
        <dbReference type="ARBA" id="ARBA00022989"/>
    </source>
</evidence>
<evidence type="ECO:0000313" key="9">
    <source>
        <dbReference type="Proteomes" id="UP000000557"/>
    </source>
</evidence>
<organism evidence="8 9">
    <name type="scientific">Gloeobacter violaceus (strain ATCC 29082 / PCC 7421)</name>
    <dbReference type="NCBI Taxonomy" id="251221"/>
    <lineage>
        <taxon>Bacteria</taxon>
        <taxon>Bacillati</taxon>
        <taxon>Cyanobacteriota</taxon>
        <taxon>Cyanophyceae</taxon>
        <taxon>Gloeobacterales</taxon>
        <taxon>Gloeobacteraceae</taxon>
        <taxon>Gloeobacter</taxon>
    </lineage>
</organism>
<protein>
    <submittedName>
        <fullName evidence="8">Glr3855 protein</fullName>
    </submittedName>
</protein>
<dbReference type="PATRIC" id="fig|251221.4.peg.3890"/>
<feature type="transmembrane region" description="Helical" evidence="7">
    <location>
        <begin position="389"/>
        <end position="409"/>
    </location>
</feature>
<evidence type="ECO:0000256" key="7">
    <source>
        <dbReference type="SAM" id="Phobius"/>
    </source>
</evidence>
<comment type="similarity">
    <text evidence="2">Belongs to the polysaccharide synthase family.</text>
</comment>
<sequence length="496" mass="53425">MPVEKDAAQAQGLSRQAARGGVALVVRQIVTQALTLVGGLALLRFLQPEDLALYAVIAILRDWYALVADLGLGATLIRCSEPLARAQQRGLWSLQCLVSLAVALALTLADPWAVANFGWPAPYAGVLTLVGWGLLLVPFRAVPAVLLQQRLALDRFALIEVSESVAFVAVALGGAIAGWGSWAIAWGVVARFATGALVANALCRWPIGWCWPWQVHFSWRLGLAYQAGNLLTLLKESTLPLLLALVFAPRTVGYLKWALTVALLPLVLPLSLDRLFFPLLSRVRDEPEQLRRWVVRSVQANCLVVVWLCALLAVLAEPLVRSVLGSQWQPALPYFYGLLPTSLAFAPVFALIQAYQAQGRPQVNFALNCGWLGLLWLGTWLAVPAIGPMGFVAASLAVHIASLALMAMAARDFRINFLRELWPLAVAGTLATLAGFALTRLLSLPDLPRLALVGVAVSTVYAAGLWLLWRNVLEQGVLALRAGFGTEPPEAGSSVG</sequence>
<evidence type="ECO:0000256" key="4">
    <source>
        <dbReference type="ARBA" id="ARBA00022692"/>
    </source>
</evidence>
<dbReference type="InParanoid" id="Q7NEM4"/>
<feature type="transmembrane region" description="Helical" evidence="7">
    <location>
        <begin position="52"/>
        <end position="77"/>
    </location>
</feature>
<keyword evidence="5 7" id="KW-1133">Transmembrane helix</keyword>
<feature type="transmembrane region" description="Helical" evidence="7">
    <location>
        <begin position="421"/>
        <end position="438"/>
    </location>
</feature>
<feature type="transmembrane region" description="Helical" evidence="7">
    <location>
        <begin position="89"/>
        <end position="109"/>
    </location>
</feature>
<proteinExistence type="inferred from homology"/>
<dbReference type="GO" id="GO:0005886">
    <property type="term" value="C:plasma membrane"/>
    <property type="evidence" value="ECO:0000318"/>
    <property type="project" value="GO_Central"/>
</dbReference>